<dbReference type="SMART" id="SM00898">
    <property type="entry name" value="Fapy_DNA_glyco"/>
    <property type="match status" value="1"/>
</dbReference>
<dbReference type="InterPro" id="IPR000214">
    <property type="entry name" value="Znf_DNA_glyclase/AP_lyase"/>
</dbReference>
<evidence type="ECO:0000256" key="12">
    <source>
        <dbReference type="ARBA" id="ARBA00023239"/>
    </source>
</evidence>
<evidence type="ECO:0000259" key="17">
    <source>
        <dbReference type="PROSITE" id="PS51066"/>
    </source>
</evidence>
<dbReference type="GO" id="GO:0003684">
    <property type="term" value="F:damaged DNA binding"/>
    <property type="evidence" value="ECO:0007669"/>
    <property type="project" value="InterPro"/>
</dbReference>
<organism evidence="19 20">
    <name type="scientific">Ureibacillus chungkukjangi</name>
    <dbReference type="NCBI Taxonomy" id="1202712"/>
    <lineage>
        <taxon>Bacteria</taxon>
        <taxon>Bacillati</taxon>
        <taxon>Bacillota</taxon>
        <taxon>Bacilli</taxon>
        <taxon>Bacillales</taxon>
        <taxon>Caryophanaceae</taxon>
        <taxon>Ureibacillus</taxon>
    </lineage>
</organism>
<evidence type="ECO:0000256" key="1">
    <source>
        <dbReference type="ARBA" id="ARBA00001668"/>
    </source>
</evidence>
<dbReference type="InterPro" id="IPR035937">
    <property type="entry name" value="FPG_N"/>
</dbReference>
<evidence type="ECO:0000256" key="8">
    <source>
        <dbReference type="ARBA" id="ARBA00022801"/>
    </source>
</evidence>
<keyword evidence="8" id="KW-0378">Hydrolase</keyword>
<evidence type="ECO:0000256" key="10">
    <source>
        <dbReference type="ARBA" id="ARBA00023125"/>
    </source>
</evidence>
<dbReference type="SUPFAM" id="SSF57716">
    <property type="entry name" value="Glucocorticoid receptor-like (DNA-binding domain)"/>
    <property type="match status" value="1"/>
</dbReference>
<evidence type="ECO:0000256" key="14">
    <source>
        <dbReference type="ARBA" id="ARBA00023295"/>
    </source>
</evidence>
<evidence type="ECO:0000256" key="11">
    <source>
        <dbReference type="ARBA" id="ARBA00023204"/>
    </source>
</evidence>
<dbReference type="Pfam" id="PF06831">
    <property type="entry name" value="H2TH"/>
    <property type="match status" value="1"/>
</dbReference>
<evidence type="ECO:0000256" key="7">
    <source>
        <dbReference type="ARBA" id="ARBA00022771"/>
    </source>
</evidence>
<proteinExistence type="inferred from homology"/>
<dbReference type="SMART" id="SM01232">
    <property type="entry name" value="H2TH"/>
    <property type="match status" value="1"/>
</dbReference>
<sequence length="290" mass="33026">MPELPEVEGVVRALVPAVEGKLITKCELSETIYTSFGLGKQCIVKNIEPNLFEEAMQGMLIQRITRRSKYIYFHLEKNEEKFLFVNHLGMSGAWFVVQALSEITEDKFRKHVHAIFTLETGDLLVYSDIRRFGELRFIRKVEEHPPLLLMAPEPFETGACDFFLEKCEQSKYQNKPIKEVIMDGQVISGCGNIYATEALFKMGIHPARNTNRISKKRKIELFEAIRTILQESIEMGGSTISDYRNINGEAGGMQDRLKMYGKKTCPQCNTATKSLILGGRTSVYCPKCQH</sequence>
<evidence type="ECO:0000313" key="20">
    <source>
        <dbReference type="Proteomes" id="UP000247416"/>
    </source>
</evidence>
<gene>
    <name evidence="19" type="ORF">BJ095_101237</name>
</gene>
<comment type="similarity">
    <text evidence="3">Belongs to the FPG family.</text>
</comment>
<dbReference type="GO" id="GO:0006284">
    <property type="term" value="P:base-excision repair"/>
    <property type="evidence" value="ECO:0007669"/>
    <property type="project" value="InterPro"/>
</dbReference>
<keyword evidence="14" id="KW-0326">Glycosidase</keyword>
<feature type="domain" description="FPG-type" evidence="17">
    <location>
        <begin position="258"/>
        <end position="290"/>
    </location>
</feature>
<dbReference type="InterPro" id="IPR015886">
    <property type="entry name" value="H2TH_FPG"/>
</dbReference>
<dbReference type="NCBIfam" id="NF002211">
    <property type="entry name" value="PRK01103.1"/>
    <property type="match status" value="1"/>
</dbReference>
<evidence type="ECO:0000256" key="4">
    <source>
        <dbReference type="ARBA" id="ARBA00011245"/>
    </source>
</evidence>
<reference evidence="19 20" key="1">
    <citation type="submission" date="2018-06" db="EMBL/GenBank/DDBJ databases">
        <title>Genomic Encyclopedia of Archaeal and Bacterial Type Strains, Phase II (KMG-II): from individual species to whole genera.</title>
        <authorList>
            <person name="Goeker M."/>
        </authorList>
    </citation>
    <scope>NUCLEOTIDE SEQUENCE [LARGE SCALE GENOMIC DNA]</scope>
    <source>
        <strain evidence="19 20">KACC 16626</strain>
    </source>
</reference>
<keyword evidence="10" id="KW-0238">DNA-binding</keyword>
<dbReference type="InterPro" id="IPR010979">
    <property type="entry name" value="Ribosomal_uS13-like_H2TH"/>
</dbReference>
<evidence type="ECO:0000256" key="6">
    <source>
        <dbReference type="ARBA" id="ARBA00022763"/>
    </source>
</evidence>
<comment type="subunit">
    <text evidence="4">Monomer.</text>
</comment>
<dbReference type="RefSeq" id="WP_107934224.1">
    <property type="nucleotide sequence ID" value="NZ_JAMAWO010000003.1"/>
</dbReference>
<keyword evidence="13" id="KW-0511">Multifunctional enzyme</keyword>
<dbReference type="PANTHER" id="PTHR22993:SF9">
    <property type="entry name" value="FORMAMIDOPYRIMIDINE-DNA GLYCOSYLASE"/>
    <property type="match status" value="1"/>
</dbReference>
<evidence type="ECO:0000256" key="16">
    <source>
        <dbReference type="PROSITE-ProRule" id="PRU00391"/>
    </source>
</evidence>
<keyword evidence="6" id="KW-0227">DNA damage</keyword>
<evidence type="ECO:0000259" key="18">
    <source>
        <dbReference type="PROSITE" id="PS51068"/>
    </source>
</evidence>
<name>A0A318TVV4_9BACL</name>
<dbReference type="GO" id="GO:0008270">
    <property type="term" value="F:zinc ion binding"/>
    <property type="evidence" value="ECO:0007669"/>
    <property type="project" value="UniProtKB-KW"/>
</dbReference>
<evidence type="ECO:0000256" key="2">
    <source>
        <dbReference type="ARBA" id="ARBA00001947"/>
    </source>
</evidence>
<dbReference type="Proteomes" id="UP000247416">
    <property type="component" value="Unassembled WGS sequence"/>
</dbReference>
<comment type="caution">
    <text evidence="19">The sequence shown here is derived from an EMBL/GenBank/DDBJ whole genome shotgun (WGS) entry which is preliminary data.</text>
</comment>
<evidence type="ECO:0000256" key="5">
    <source>
        <dbReference type="ARBA" id="ARBA00022723"/>
    </source>
</evidence>
<dbReference type="PROSITE" id="PS51068">
    <property type="entry name" value="FPG_CAT"/>
    <property type="match status" value="1"/>
</dbReference>
<keyword evidence="12 19" id="KW-0456">Lyase</keyword>
<feature type="domain" description="Formamidopyrimidine-DNA glycosylase catalytic" evidence="18">
    <location>
        <begin position="2"/>
        <end position="133"/>
    </location>
</feature>
<dbReference type="GO" id="GO:0034039">
    <property type="term" value="F:8-oxo-7,8-dihydroguanine DNA N-glycosylase activity"/>
    <property type="evidence" value="ECO:0007669"/>
    <property type="project" value="TreeGrafter"/>
</dbReference>
<dbReference type="SUPFAM" id="SSF81624">
    <property type="entry name" value="N-terminal domain of MutM-like DNA repair proteins"/>
    <property type="match status" value="1"/>
</dbReference>
<evidence type="ECO:0000256" key="13">
    <source>
        <dbReference type="ARBA" id="ARBA00023268"/>
    </source>
</evidence>
<evidence type="ECO:0000256" key="9">
    <source>
        <dbReference type="ARBA" id="ARBA00022833"/>
    </source>
</evidence>
<dbReference type="GO" id="GO:0140078">
    <property type="term" value="F:class I DNA-(apurinic or apyrimidinic site) endonuclease activity"/>
    <property type="evidence" value="ECO:0007669"/>
    <property type="project" value="UniProtKB-EC"/>
</dbReference>
<dbReference type="PANTHER" id="PTHR22993">
    <property type="entry name" value="FORMAMIDOPYRIMIDINE-DNA GLYCOSYLASE"/>
    <property type="match status" value="1"/>
</dbReference>
<accession>A0A318TVV4</accession>
<dbReference type="Gene3D" id="1.10.8.50">
    <property type="match status" value="1"/>
</dbReference>
<dbReference type="EMBL" id="QJTJ01000001">
    <property type="protein sequence ID" value="PYF09011.1"/>
    <property type="molecule type" value="Genomic_DNA"/>
</dbReference>
<dbReference type="FunFam" id="1.10.8.50:FF:000003">
    <property type="entry name" value="Formamidopyrimidine-DNA glycosylase"/>
    <property type="match status" value="1"/>
</dbReference>
<evidence type="ECO:0000313" key="19">
    <source>
        <dbReference type="EMBL" id="PYF09011.1"/>
    </source>
</evidence>
<comment type="cofactor">
    <cofactor evidence="2">
        <name>Zn(2+)</name>
        <dbReference type="ChEBI" id="CHEBI:29105"/>
    </cofactor>
</comment>
<dbReference type="InterPro" id="IPR012319">
    <property type="entry name" value="FPG_cat"/>
</dbReference>
<keyword evidence="7 16" id="KW-0863">Zinc-finger</keyword>
<dbReference type="PROSITE" id="PS51066">
    <property type="entry name" value="ZF_FPG_2"/>
    <property type="match status" value="1"/>
</dbReference>
<dbReference type="Pfam" id="PF01149">
    <property type="entry name" value="Fapy_DNA_glyco"/>
    <property type="match status" value="1"/>
</dbReference>
<dbReference type="GO" id="GO:0003690">
    <property type="term" value="F:double-stranded DNA binding"/>
    <property type="evidence" value="ECO:0007669"/>
    <property type="project" value="UniProtKB-ARBA"/>
</dbReference>
<dbReference type="Gene3D" id="3.20.190.10">
    <property type="entry name" value="MutM-like, N-terminal"/>
    <property type="match status" value="1"/>
</dbReference>
<dbReference type="SUPFAM" id="SSF46946">
    <property type="entry name" value="S13-like H2TH domain"/>
    <property type="match status" value="1"/>
</dbReference>
<comment type="catalytic activity">
    <reaction evidence="15">
        <text>2'-deoxyribonucleotide-(2'-deoxyribose 5'-phosphate)-2'-deoxyribonucleotide-DNA = a 3'-end 2'-deoxyribonucleotide-(2,3-dehydro-2,3-deoxyribose 5'-phosphate)-DNA + a 5'-end 5'-phospho-2'-deoxyribonucleoside-DNA + H(+)</text>
        <dbReference type="Rhea" id="RHEA:66592"/>
        <dbReference type="Rhea" id="RHEA-COMP:13180"/>
        <dbReference type="Rhea" id="RHEA-COMP:16897"/>
        <dbReference type="Rhea" id="RHEA-COMP:17067"/>
        <dbReference type="ChEBI" id="CHEBI:15378"/>
        <dbReference type="ChEBI" id="CHEBI:136412"/>
        <dbReference type="ChEBI" id="CHEBI:157695"/>
        <dbReference type="ChEBI" id="CHEBI:167181"/>
        <dbReference type="EC" id="4.2.99.18"/>
    </reaction>
</comment>
<comment type="catalytic activity">
    <reaction evidence="1">
        <text>Hydrolysis of DNA containing ring-opened 7-methylguanine residues, releasing 2,6-diamino-4-hydroxy-5-(N-methyl)formamidopyrimidine.</text>
        <dbReference type="EC" id="3.2.2.23"/>
    </reaction>
</comment>
<dbReference type="AlphaFoldDB" id="A0A318TVV4"/>
<evidence type="ECO:0000256" key="3">
    <source>
        <dbReference type="ARBA" id="ARBA00009409"/>
    </source>
</evidence>
<keyword evidence="20" id="KW-1185">Reference proteome</keyword>
<dbReference type="OrthoDB" id="9800855at2"/>
<keyword evidence="9" id="KW-0862">Zinc</keyword>
<dbReference type="InterPro" id="IPR020629">
    <property type="entry name" value="FPG_Glyclase"/>
</dbReference>
<dbReference type="CDD" id="cd08966">
    <property type="entry name" value="EcFpg-like_N"/>
    <property type="match status" value="1"/>
</dbReference>
<keyword evidence="11" id="KW-0234">DNA repair</keyword>
<evidence type="ECO:0000256" key="15">
    <source>
        <dbReference type="ARBA" id="ARBA00044632"/>
    </source>
</evidence>
<protein>
    <submittedName>
        <fullName evidence="19">DNA-(Apurinic or apyrimidinic site) lyase</fullName>
    </submittedName>
</protein>
<keyword evidence="5" id="KW-0479">Metal-binding</keyword>
<dbReference type="NCBIfam" id="TIGR00577">
    <property type="entry name" value="fpg"/>
    <property type="match status" value="1"/>
</dbReference>